<comment type="catalytic activity">
    <reaction evidence="11 13">
        <text>DNA(n) + a 2'-deoxyribonucleoside 5'-triphosphate = DNA(n+1) + diphosphate</text>
        <dbReference type="Rhea" id="RHEA:22508"/>
        <dbReference type="Rhea" id="RHEA-COMP:17339"/>
        <dbReference type="Rhea" id="RHEA-COMP:17340"/>
        <dbReference type="ChEBI" id="CHEBI:33019"/>
        <dbReference type="ChEBI" id="CHEBI:61560"/>
        <dbReference type="ChEBI" id="CHEBI:173112"/>
        <dbReference type="EC" id="2.7.7.7"/>
    </reaction>
</comment>
<dbReference type="EC" id="2.7.7.7" evidence="13"/>
<dbReference type="AlphaFoldDB" id="A0A9P5XLW6"/>
<evidence type="ECO:0000256" key="4">
    <source>
        <dbReference type="ARBA" id="ARBA00022695"/>
    </source>
</evidence>
<evidence type="ECO:0000256" key="6">
    <source>
        <dbReference type="ARBA" id="ARBA00022763"/>
    </source>
</evidence>
<dbReference type="OrthoDB" id="205514at2759"/>
<keyword evidence="2" id="KW-0237">DNA synthesis</keyword>
<accession>A0A9P5XLW6</accession>
<feature type="region of interest" description="Disordered" evidence="14">
    <location>
        <begin position="1"/>
        <end position="27"/>
    </location>
</feature>
<dbReference type="Gene3D" id="1.10.150.110">
    <property type="entry name" value="DNA polymerase beta, N-terminal domain-like"/>
    <property type="match status" value="1"/>
</dbReference>
<evidence type="ECO:0000256" key="1">
    <source>
        <dbReference type="ARBA" id="ARBA00008323"/>
    </source>
</evidence>
<dbReference type="InterPro" id="IPR010996">
    <property type="entry name" value="HHH_MUS81"/>
</dbReference>
<organism evidence="16 17">
    <name type="scientific">Macrolepiota fuliginosa MF-IS2</name>
    <dbReference type="NCBI Taxonomy" id="1400762"/>
    <lineage>
        <taxon>Eukaryota</taxon>
        <taxon>Fungi</taxon>
        <taxon>Dikarya</taxon>
        <taxon>Basidiomycota</taxon>
        <taxon>Agaricomycotina</taxon>
        <taxon>Agaricomycetes</taxon>
        <taxon>Agaricomycetidae</taxon>
        <taxon>Agaricales</taxon>
        <taxon>Agaricineae</taxon>
        <taxon>Agaricaceae</taxon>
        <taxon>Macrolepiota</taxon>
    </lineage>
</organism>
<evidence type="ECO:0000313" key="17">
    <source>
        <dbReference type="Proteomes" id="UP000807342"/>
    </source>
</evidence>
<dbReference type="Pfam" id="PF10391">
    <property type="entry name" value="DNA_pol_lambd_f"/>
    <property type="match status" value="1"/>
</dbReference>
<dbReference type="PROSITE" id="PS00522">
    <property type="entry name" value="DNA_POLYMERASE_X"/>
    <property type="match status" value="1"/>
</dbReference>
<keyword evidence="17" id="KW-1185">Reference proteome</keyword>
<evidence type="ECO:0000256" key="5">
    <source>
        <dbReference type="ARBA" id="ARBA00022705"/>
    </source>
</evidence>
<dbReference type="EMBL" id="MU151084">
    <property type="protein sequence ID" value="KAF9451531.1"/>
    <property type="molecule type" value="Genomic_DNA"/>
</dbReference>
<evidence type="ECO:0000256" key="13">
    <source>
        <dbReference type="RuleBase" id="RU366014"/>
    </source>
</evidence>
<evidence type="ECO:0000256" key="11">
    <source>
        <dbReference type="ARBA" id="ARBA00049244"/>
    </source>
</evidence>
<dbReference type="CDD" id="cd00141">
    <property type="entry name" value="NT_POLXc"/>
    <property type="match status" value="1"/>
</dbReference>
<dbReference type="SUPFAM" id="SSF81301">
    <property type="entry name" value="Nucleotidyltransferase"/>
    <property type="match status" value="1"/>
</dbReference>
<dbReference type="Proteomes" id="UP000807342">
    <property type="component" value="Unassembled WGS sequence"/>
</dbReference>
<dbReference type="PANTHER" id="PTHR11276">
    <property type="entry name" value="DNA POLYMERASE TYPE-X FAMILY MEMBER"/>
    <property type="match status" value="1"/>
</dbReference>
<dbReference type="InterPro" id="IPR029398">
    <property type="entry name" value="PolB_thumb"/>
</dbReference>
<dbReference type="PANTHER" id="PTHR11276:SF28">
    <property type="entry name" value="DNA POLYMERASE LAMBDA"/>
    <property type="match status" value="1"/>
</dbReference>
<dbReference type="Pfam" id="PF14791">
    <property type="entry name" value="DNA_pol_B_thumb"/>
    <property type="match status" value="1"/>
</dbReference>
<dbReference type="InterPro" id="IPR028207">
    <property type="entry name" value="DNA_pol_B_palm_palm"/>
</dbReference>
<dbReference type="Gene3D" id="1.10.150.20">
    <property type="entry name" value="5' to 3' exonuclease, C-terminal subdomain"/>
    <property type="match status" value="1"/>
</dbReference>
<dbReference type="PRINTS" id="PR00870">
    <property type="entry name" value="DNAPOLXBETA"/>
</dbReference>
<evidence type="ECO:0000256" key="7">
    <source>
        <dbReference type="ARBA" id="ARBA00022932"/>
    </source>
</evidence>
<evidence type="ECO:0000256" key="12">
    <source>
        <dbReference type="PIRSR" id="PIRSR622312-50"/>
    </source>
</evidence>
<feature type="compositionally biased region" description="Low complexity" evidence="14">
    <location>
        <begin position="154"/>
        <end position="172"/>
    </location>
</feature>
<dbReference type="InterPro" id="IPR018944">
    <property type="entry name" value="DNA_pol_lambd_fingers_domain"/>
</dbReference>
<dbReference type="InterPro" id="IPR022312">
    <property type="entry name" value="DNA_pol_X"/>
</dbReference>
<dbReference type="Gene3D" id="3.30.460.10">
    <property type="entry name" value="Beta Polymerase, domain 2"/>
    <property type="match status" value="1"/>
</dbReference>
<keyword evidence="6 13" id="KW-0227">DNA damage</keyword>
<dbReference type="GO" id="GO:0046872">
    <property type="term" value="F:metal ion binding"/>
    <property type="evidence" value="ECO:0007669"/>
    <property type="project" value="UniProtKB-UniRule"/>
</dbReference>
<dbReference type="GO" id="GO:0005634">
    <property type="term" value="C:nucleus"/>
    <property type="evidence" value="ECO:0007669"/>
    <property type="project" value="UniProtKB-SubCell"/>
</dbReference>
<dbReference type="Gene3D" id="3.30.210.10">
    <property type="entry name" value="DNA polymerase, thumb domain"/>
    <property type="match status" value="1"/>
</dbReference>
<comment type="similarity">
    <text evidence="1 13">Belongs to the DNA polymerase type-X family.</text>
</comment>
<keyword evidence="7 13" id="KW-0239">DNA-directed DNA polymerase</keyword>
<dbReference type="PRINTS" id="PR00869">
    <property type="entry name" value="DNAPOLX"/>
</dbReference>
<evidence type="ECO:0000256" key="8">
    <source>
        <dbReference type="ARBA" id="ARBA00023125"/>
    </source>
</evidence>
<evidence type="ECO:0000256" key="10">
    <source>
        <dbReference type="ARBA" id="ARBA00023239"/>
    </source>
</evidence>
<dbReference type="SUPFAM" id="SSF47802">
    <property type="entry name" value="DNA polymerase beta, N-terminal domain-like"/>
    <property type="match status" value="1"/>
</dbReference>
<evidence type="ECO:0000313" key="16">
    <source>
        <dbReference type="EMBL" id="KAF9451531.1"/>
    </source>
</evidence>
<keyword evidence="8" id="KW-0238">DNA-binding</keyword>
<dbReference type="GO" id="GO:0006260">
    <property type="term" value="P:DNA replication"/>
    <property type="evidence" value="ECO:0007669"/>
    <property type="project" value="UniProtKB-KW"/>
</dbReference>
<dbReference type="GO" id="GO:0003677">
    <property type="term" value="F:DNA binding"/>
    <property type="evidence" value="ECO:0007669"/>
    <property type="project" value="UniProtKB-UniRule"/>
</dbReference>
<dbReference type="SUPFAM" id="SSF81585">
    <property type="entry name" value="PsbU/PolX domain-like"/>
    <property type="match status" value="1"/>
</dbReference>
<evidence type="ECO:0000259" key="15">
    <source>
        <dbReference type="SMART" id="SM00483"/>
    </source>
</evidence>
<keyword evidence="9 13" id="KW-0234">DNA repair</keyword>
<feature type="domain" description="DNA-directed DNA polymerase X" evidence="15">
    <location>
        <begin position="199"/>
        <end position="567"/>
    </location>
</feature>
<dbReference type="FunFam" id="3.30.210.10:FF:000005">
    <property type="entry name" value="DNA polymerase IV"/>
    <property type="match status" value="1"/>
</dbReference>
<comment type="function">
    <text evidence="13">DNA polymerase that functions in several pathways of DNA repair. Involved in base excision repair (BER) responsible for repair of lesions that give rise to abasic (AP) sites in DNA. Also contributes to DNA double-strand break repair by non-homologous end joining and homologous recombination. Has both template-dependent and template-independent (terminal transferase) DNA polymerase activities. Has also a 5'-deoxyribose-5-phosphate lyase (dRP lyase) activity.</text>
</comment>
<dbReference type="InterPro" id="IPR019843">
    <property type="entry name" value="DNA_pol-X_BS"/>
</dbReference>
<keyword evidence="3 13" id="KW-0808">Transferase</keyword>
<dbReference type="GO" id="GO:0016829">
    <property type="term" value="F:lyase activity"/>
    <property type="evidence" value="ECO:0007669"/>
    <property type="project" value="UniProtKB-KW"/>
</dbReference>
<proteinExistence type="inferred from homology"/>
<keyword evidence="5" id="KW-0235">DNA replication</keyword>
<dbReference type="InterPro" id="IPR027421">
    <property type="entry name" value="DNA_pol_lamdba_lyase_dom_sf"/>
</dbReference>
<sequence>MSDKRSFSPQSSSSERTPKRRRSDSIDNGHDHQILKIFVVQAKLDGKVIAEIYNTIESHGPSNDHGLQLEFCNSVESADIVITGIRMSKRLERHIDWHVARRKAIVTPDWLRESVKRNNPAPCASFAAVAELHNEAVEHCPEHVREPGPGGRRPSLILSSPSAPLESTSSTEVIRPTNEKVKNNWRSKYACARAHPLICPNQELVVALNVIGRSRELEGLAVNALAYERAVAILKSYPYKITQESFQRDIVKLTGTGSKVRAKVKEYLKTGKIEETESVLESGRYWSLSLFASIHGVGPSTARQLYETGLRTIEDLERYYGVPQGFDASQFEELETQNLTPNLQPIIPKDSREDAKIPLITMEVALALRKDFGVHITRSEVEEIHRVIMAELKELQAGCVSTIVGGYRRGKMESNDVDIVISHSDLKKGANLIKGLYMVTHIMHLSGFHGQDPLRTQHWDPLEKALTVFRLPARAYQYGGGADGRRLYRRLDLIFAPPEAYWTAVIGWSGSRMFERDLRLWAKVEKGLKFDSSGLTRRHDSKLFVPKSEEDVFKILGLDWVDSTMRNANA</sequence>
<feature type="region of interest" description="Disordered" evidence="14">
    <location>
        <begin position="141"/>
        <end position="172"/>
    </location>
</feature>
<dbReference type="Pfam" id="PF14716">
    <property type="entry name" value="HHH_8"/>
    <property type="match status" value="1"/>
</dbReference>
<reference evidence="16" key="1">
    <citation type="submission" date="2020-11" db="EMBL/GenBank/DDBJ databases">
        <authorList>
            <consortium name="DOE Joint Genome Institute"/>
            <person name="Ahrendt S."/>
            <person name="Riley R."/>
            <person name="Andreopoulos W."/>
            <person name="Labutti K."/>
            <person name="Pangilinan J."/>
            <person name="Ruiz-Duenas F.J."/>
            <person name="Barrasa J.M."/>
            <person name="Sanchez-Garcia M."/>
            <person name="Camarero S."/>
            <person name="Miyauchi S."/>
            <person name="Serrano A."/>
            <person name="Linde D."/>
            <person name="Babiker R."/>
            <person name="Drula E."/>
            <person name="Ayuso-Fernandez I."/>
            <person name="Pacheco R."/>
            <person name="Padilla G."/>
            <person name="Ferreira P."/>
            <person name="Barriuso J."/>
            <person name="Kellner H."/>
            <person name="Castanera R."/>
            <person name="Alfaro M."/>
            <person name="Ramirez L."/>
            <person name="Pisabarro A.G."/>
            <person name="Kuo A."/>
            <person name="Tritt A."/>
            <person name="Lipzen A."/>
            <person name="He G."/>
            <person name="Yan M."/>
            <person name="Ng V."/>
            <person name="Cullen D."/>
            <person name="Martin F."/>
            <person name="Rosso M.-N."/>
            <person name="Henrissat B."/>
            <person name="Hibbett D."/>
            <person name="Martinez A.T."/>
            <person name="Grigoriev I.V."/>
        </authorList>
    </citation>
    <scope>NUCLEOTIDE SEQUENCE</scope>
    <source>
        <strain evidence="16">MF-IS2</strain>
    </source>
</reference>
<dbReference type="GO" id="GO:0003887">
    <property type="term" value="F:DNA-directed DNA polymerase activity"/>
    <property type="evidence" value="ECO:0007669"/>
    <property type="project" value="UniProtKB-UniRule"/>
</dbReference>
<protein>
    <recommendedName>
        <fullName evidence="13">DNA polymerase</fullName>
        <ecNumber evidence="13">2.7.7.7</ecNumber>
    </recommendedName>
</protein>
<dbReference type="InterPro" id="IPR002054">
    <property type="entry name" value="DNA-dir_DNA_pol_X"/>
</dbReference>
<gene>
    <name evidence="16" type="ORF">P691DRAFT_757244</name>
</gene>
<comment type="caution">
    <text evidence="16">The sequence shown here is derived from an EMBL/GenBank/DDBJ whole genome shotgun (WGS) entry which is preliminary data.</text>
</comment>
<dbReference type="Pfam" id="PF14792">
    <property type="entry name" value="DNA_pol_B_palm"/>
    <property type="match status" value="1"/>
</dbReference>
<keyword evidence="4 13" id="KW-0548">Nucleotidyltransferase</keyword>
<dbReference type="SMART" id="SM00483">
    <property type="entry name" value="POLXc"/>
    <property type="match status" value="1"/>
</dbReference>
<evidence type="ECO:0000256" key="2">
    <source>
        <dbReference type="ARBA" id="ARBA00022634"/>
    </source>
</evidence>
<dbReference type="InterPro" id="IPR043519">
    <property type="entry name" value="NT_sf"/>
</dbReference>
<evidence type="ECO:0000256" key="14">
    <source>
        <dbReference type="SAM" id="MobiDB-lite"/>
    </source>
</evidence>
<dbReference type="GO" id="GO:0006303">
    <property type="term" value="P:double-strand break repair via nonhomologous end joining"/>
    <property type="evidence" value="ECO:0007669"/>
    <property type="project" value="TreeGrafter"/>
</dbReference>
<evidence type="ECO:0000256" key="3">
    <source>
        <dbReference type="ARBA" id="ARBA00022679"/>
    </source>
</evidence>
<keyword evidence="10" id="KW-0456">Lyase</keyword>
<dbReference type="InterPro" id="IPR037160">
    <property type="entry name" value="DNA_Pol_thumb_sf"/>
</dbReference>
<evidence type="ECO:0000256" key="9">
    <source>
        <dbReference type="ARBA" id="ARBA00023204"/>
    </source>
</evidence>
<feature type="active site" description="Nucleophile; Schiff-base intermediate with DNA; for 5'-dRP lyase activity" evidence="12">
    <location>
        <position position="263"/>
    </location>
</feature>
<comment type="subcellular location">
    <subcellularLocation>
        <location evidence="13">Nucleus</location>
    </subcellularLocation>
</comment>
<dbReference type="InterPro" id="IPR002008">
    <property type="entry name" value="DNA_pol_X_beta-like"/>
</dbReference>
<keyword evidence="13" id="KW-0539">Nucleus</keyword>
<name>A0A9P5XLW6_9AGAR</name>